<evidence type="ECO:0000313" key="9">
    <source>
        <dbReference type="EMBL" id="TDP95053.1"/>
    </source>
</evidence>
<comment type="caution">
    <text evidence="5">Lacks conserved residue(s) required for the propagation of feature annotation.</text>
</comment>
<keyword evidence="2" id="KW-0645">Protease</keyword>
<feature type="domain" description="Peptidase S8/S53" evidence="8">
    <location>
        <begin position="60"/>
        <end position="309"/>
    </location>
</feature>
<dbReference type="EMBL" id="SNXZ01000005">
    <property type="protein sequence ID" value="TDP95053.1"/>
    <property type="molecule type" value="Genomic_DNA"/>
</dbReference>
<evidence type="ECO:0000256" key="1">
    <source>
        <dbReference type="ARBA" id="ARBA00011073"/>
    </source>
</evidence>
<keyword evidence="4" id="KW-0720">Serine protease</keyword>
<evidence type="ECO:0000256" key="3">
    <source>
        <dbReference type="ARBA" id="ARBA00022801"/>
    </source>
</evidence>
<dbReference type="InterPro" id="IPR000209">
    <property type="entry name" value="Peptidase_S8/S53_dom"/>
</dbReference>
<keyword evidence="3" id="KW-0378">Hydrolase</keyword>
<evidence type="ECO:0000256" key="6">
    <source>
        <dbReference type="SAM" id="Phobius"/>
    </source>
</evidence>
<dbReference type="InterPro" id="IPR015500">
    <property type="entry name" value="Peptidase_S8_subtilisin-rel"/>
</dbReference>
<gene>
    <name evidence="9" type="ORF">EV186_105285</name>
</gene>
<keyword evidence="6" id="KW-1133">Transmembrane helix</keyword>
<dbReference type="Proteomes" id="UP000295444">
    <property type="component" value="Unassembled WGS sequence"/>
</dbReference>
<dbReference type="GO" id="GO:0004252">
    <property type="term" value="F:serine-type endopeptidase activity"/>
    <property type="evidence" value="ECO:0007669"/>
    <property type="project" value="InterPro"/>
</dbReference>
<evidence type="ECO:0000313" key="10">
    <source>
        <dbReference type="Proteomes" id="UP000295444"/>
    </source>
</evidence>
<evidence type="ECO:0000256" key="4">
    <source>
        <dbReference type="ARBA" id="ARBA00022825"/>
    </source>
</evidence>
<evidence type="ECO:0000256" key="5">
    <source>
        <dbReference type="PROSITE-ProRule" id="PRU01240"/>
    </source>
</evidence>
<comment type="similarity">
    <text evidence="1 5">Belongs to the peptidase S8 family.</text>
</comment>
<dbReference type="Gene3D" id="3.40.50.200">
    <property type="entry name" value="Peptidase S8/S53 domain"/>
    <property type="match status" value="1"/>
</dbReference>
<protein>
    <submittedName>
        <fullName evidence="9">Subtilase family protein</fullName>
    </submittedName>
</protein>
<dbReference type="PANTHER" id="PTHR43806:SF11">
    <property type="entry name" value="CEREVISIN-RELATED"/>
    <property type="match status" value="1"/>
</dbReference>
<dbReference type="RefSeq" id="WP_243754324.1">
    <property type="nucleotide sequence ID" value="NZ_SNXZ01000005.1"/>
</dbReference>
<dbReference type="SUPFAM" id="SSF52743">
    <property type="entry name" value="Subtilisin-like"/>
    <property type="match status" value="1"/>
</dbReference>
<accession>A0A4R6S6S0</accession>
<evidence type="ECO:0000256" key="7">
    <source>
        <dbReference type="SAM" id="SignalP"/>
    </source>
</evidence>
<dbReference type="PRINTS" id="PR00723">
    <property type="entry name" value="SUBTILISIN"/>
</dbReference>
<dbReference type="PROSITE" id="PS51892">
    <property type="entry name" value="SUBTILASE"/>
    <property type="match status" value="1"/>
</dbReference>
<dbReference type="InterPro" id="IPR050131">
    <property type="entry name" value="Peptidase_S8_subtilisin-like"/>
</dbReference>
<organism evidence="9 10">
    <name type="scientific">Labedaea rhizosphaerae</name>
    <dbReference type="NCBI Taxonomy" id="598644"/>
    <lineage>
        <taxon>Bacteria</taxon>
        <taxon>Bacillati</taxon>
        <taxon>Actinomycetota</taxon>
        <taxon>Actinomycetes</taxon>
        <taxon>Pseudonocardiales</taxon>
        <taxon>Pseudonocardiaceae</taxon>
        <taxon>Labedaea</taxon>
    </lineage>
</organism>
<comment type="caution">
    <text evidence="9">The sequence shown here is derived from an EMBL/GenBank/DDBJ whole genome shotgun (WGS) entry which is preliminary data.</text>
</comment>
<feature type="chain" id="PRO_5020861958" evidence="7">
    <location>
        <begin position="28"/>
        <end position="381"/>
    </location>
</feature>
<sequence length="381" mass="38443">MKRLAPLGLVCVVLGLLVAPASSVAVAAPPCVTPTGVYKDPPKWSQKVTETKDVLPLATGAGQTVAVIGTGVDPHNPQFGSRVTVLGGGGDDCDGRGTFAAGIVAAQPNPATTFVGMAPGARLLGVKYTQAMTNGNDAEPDPNALASAITNSVSSGATVILVVLPAYRTTPALTTAVRNAINAGVVVVSPAMGTQQGVKTYPTALPGVIGVGAVDDKGAPLQTESGDYITMVAPGADVVSTSAKTAGVGQIWGLGDHPPIYSGAAYVAGAVALVRSYRPGLNPEQVANRLIATANRPPSGGRDPKLGWGMLDVTAAVTAELPGEREGDSRPEFIVPAAAAVEPAPHDRAPGWLAVGGVVLGVLAVVAVRVYRRGQARGWRP</sequence>
<keyword evidence="7" id="KW-0732">Signal</keyword>
<dbReference type="AlphaFoldDB" id="A0A4R6S6S0"/>
<feature type="signal peptide" evidence="7">
    <location>
        <begin position="1"/>
        <end position="27"/>
    </location>
</feature>
<name>A0A4R6S6S0_LABRH</name>
<keyword evidence="6" id="KW-0472">Membrane</keyword>
<evidence type="ECO:0000256" key="2">
    <source>
        <dbReference type="ARBA" id="ARBA00022670"/>
    </source>
</evidence>
<dbReference type="InterPro" id="IPR036852">
    <property type="entry name" value="Peptidase_S8/S53_dom_sf"/>
</dbReference>
<keyword evidence="6" id="KW-0812">Transmembrane</keyword>
<dbReference type="Pfam" id="PF00082">
    <property type="entry name" value="Peptidase_S8"/>
    <property type="match status" value="1"/>
</dbReference>
<keyword evidence="10" id="KW-1185">Reference proteome</keyword>
<proteinExistence type="inferred from homology"/>
<reference evidence="9 10" key="1">
    <citation type="submission" date="2019-03" db="EMBL/GenBank/DDBJ databases">
        <title>Genomic Encyclopedia of Type Strains, Phase IV (KMG-IV): sequencing the most valuable type-strain genomes for metagenomic binning, comparative biology and taxonomic classification.</title>
        <authorList>
            <person name="Goeker M."/>
        </authorList>
    </citation>
    <scope>NUCLEOTIDE SEQUENCE [LARGE SCALE GENOMIC DNA]</scope>
    <source>
        <strain evidence="9 10">DSM 45361</strain>
    </source>
</reference>
<dbReference type="PANTHER" id="PTHR43806">
    <property type="entry name" value="PEPTIDASE S8"/>
    <property type="match status" value="1"/>
</dbReference>
<feature type="transmembrane region" description="Helical" evidence="6">
    <location>
        <begin position="351"/>
        <end position="371"/>
    </location>
</feature>
<evidence type="ECO:0000259" key="8">
    <source>
        <dbReference type="Pfam" id="PF00082"/>
    </source>
</evidence>
<dbReference type="GO" id="GO:0006508">
    <property type="term" value="P:proteolysis"/>
    <property type="evidence" value="ECO:0007669"/>
    <property type="project" value="UniProtKB-KW"/>
</dbReference>